<dbReference type="AlphaFoldDB" id="A0A6P1THJ3"/>
<sequence>MLTLFVMPIANAKTNLCAVMLLTLIGTAGIALPCPVLAPLFLDGPQ</sequence>
<reference evidence="1 4" key="2">
    <citation type="submission" date="2020-08" db="EMBL/GenBank/DDBJ databases">
        <title>Genomic Encyclopedia of Type Strains, Phase IV (KMG-IV): sequencing the most valuable type-strain genomes for metagenomic binning, comparative biology and taxonomic classification.</title>
        <authorList>
            <person name="Goeker M."/>
        </authorList>
    </citation>
    <scope>NUCLEOTIDE SEQUENCE [LARGE SCALE GENOMIC DNA]</scope>
    <source>
        <strain evidence="1 4">DSM 11525</strain>
    </source>
</reference>
<name>A0A6P1THJ3_9GAMM</name>
<dbReference type="Proteomes" id="UP000563601">
    <property type="component" value="Unassembled WGS sequence"/>
</dbReference>
<evidence type="ECO:0000313" key="2">
    <source>
        <dbReference type="EMBL" id="QHQ40292.1"/>
    </source>
</evidence>
<dbReference type="EMBL" id="JACHHR010000003">
    <property type="protein sequence ID" value="MBB5212697.1"/>
    <property type="molecule type" value="Genomic_DNA"/>
</dbReference>
<dbReference type="OrthoDB" id="9814303at2"/>
<protein>
    <submittedName>
        <fullName evidence="1">Uncharacterized protein</fullName>
    </submittedName>
</protein>
<reference evidence="2 3" key="1">
    <citation type="submission" date="2020-01" db="EMBL/GenBank/DDBJ databases">
        <title>The possibility of degradation of plastic by Microbulbifer hydrolyticus IRE-31.</title>
        <authorList>
            <person name="Liu L."/>
        </authorList>
    </citation>
    <scope>NUCLEOTIDE SEQUENCE [LARGE SCALE GENOMIC DNA]</scope>
    <source>
        <strain evidence="2 3">IRE-31</strain>
    </source>
</reference>
<dbReference type="RefSeq" id="WP_161859590.1">
    <property type="nucleotide sequence ID" value="NZ_JACHHR010000003.1"/>
</dbReference>
<accession>A0A6P1THJ3</accession>
<gene>
    <name evidence="2" type="ORF">GTQ55_15780</name>
    <name evidence="1" type="ORF">HNQ53_002922</name>
</gene>
<evidence type="ECO:0000313" key="3">
    <source>
        <dbReference type="Proteomes" id="UP000464675"/>
    </source>
</evidence>
<keyword evidence="3" id="KW-1185">Reference proteome</keyword>
<dbReference type="EMBL" id="CP047491">
    <property type="protein sequence ID" value="QHQ40292.1"/>
    <property type="molecule type" value="Genomic_DNA"/>
</dbReference>
<evidence type="ECO:0000313" key="4">
    <source>
        <dbReference type="Proteomes" id="UP000563601"/>
    </source>
</evidence>
<evidence type="ECO:0000313" key="1">
    <source>
        <dbReference type="EMBL" id="MBB5212697.1"/>
    </source>
</evidence>
<proteinExistence type="predicted"/>
<organism evidence="1 4">
    <name type="scientific">Microbulbifer hydrolyticus</name>
    <dbReference type="NCBI Taxonomy" id="48074"/>
    <lineage>
        <taxon>Bacteria</taxon>
        <taxon>Pseudomonadati</taxon>
        <taxon>Pseudomonadota</taxon>
        <taxon>Gammaproteobacteria</taxon>
        <taxon>Cellvibrionales</taxon>
        <taxon>Microbulbiferaceae</taxon>
        <taxon>Microbulbifer</taxon>
    </lineage>
</organism>
<dbReference type="Proteomes" id="UP000464675">
    <property type="component" value="Chromosome"/>
</dbReference>